<evidence type="ECO:0000256" key="2">
    <source>
        <dbReference type="ARBA" id="ARBA00010044"/>
    </source>
</evidence>
<keyword evidence="19" id="KW-1185">Reference proteome</keyword>
<dbReference type="GO" id="GO:0008270">
    <property type="term" value="F:zinc ion binding"/>
    <property type="evidence" value="ECO:0007669"/>
    <property type="project" value="UniProtKB-UniRule"/>
</dbReference>
<feature type="transmembrane region" description="Helical" evidence="15">
    <location>
        <begin position="15"/>
        <end position="35"/>
    </location>
</feature>
<dbReference type="EC" id="3.4.24.-" evidence="15"/>
<dbReference type="FunFam" id="3.40.50.300:FF:000001">
    <property type="entry name" value="ATP-dependent zinc metalloprotease FtsH"/>
    <property type="match status" value="1"/>
</dbReference>
<evidence type="ECO:0000313" key="18">
    <source>
        <dbReference type="EMBL" id="CAP18644.2"/>
    </source>
</evidence>
<dbReference type="GO" id="GO:0030163">
    <property type="term" value="P:protein catabolic process"/>
    <property type="evidence" value="ECO:0007669"/>
    <property type="project" value="UniProtKB-UniRule"/>
</dbReference>
<comment type="similarity">
    <text evidence="2 15">In the C-terminal section; belongs to the peptidase M41 family.</text>
</comment>
<keyword evidence="6 15" id="KW-0479">Metal-binding</keyword>
<evidence type="ECO:0000256" key="6">
    <source>
        <dbReference type="ARBA" id="ARBA00022723"/>
    </source>
</evidence>
<keyword evidence="4 15" id="KW-0645">Protease</keyword>
<gene>
    <name evidence="18" type="primary">hflB</name>
    <name evidence="15" type="synonym">ftsH</name>
    <name evidence="18" type="ordered locus">ATP_00457</name>
</gene>
<comment type="cofactor">
    <cofactor evidence="15">
        <name>Zn(2+)</name>
        <dbReference type="ChEBI" id="CHEBI:29105"/>
    </cofactor>
    <text evidence="15">Binds 1 zinc ion per subunit.</text>
</comment>
<comment type="similarity">
    <text evidence="14 15">In the central section; belongs to the AAA ATPase family.</text>
</comment>
<evidence type="ECO:0000313" key="19">
    <source>
        <dbReference type="Proteomes" id="UP000002020"/>
    </source>
</evidence>
<evidence type="ECO:0000256" key="16">
    <source>
        <dbReference type="RuleBase" id="RU003651"/>
    </source>
</evidence>
<keyword evidence="12 15" id="KW-0482">Metalloprotease</keyword>
<dbReference type="Pfam" id="PF00004">
    <property type="entry name" value="AAA"/>
    <property type="match status" value="1"/>
</dbReference>
<evidence type="ECO:0000259" key="17">
    <source>
        <dbReference type="SMART" id="SM00382"/>
    </source>
</evidence>
<feature type="transmembrane region" description="Helical" evidence="15">
    <location>
        <begin position="131"/>
        <end position="152"/>
    </location>
</feature>
<dbReference type="EMBL" id="CU469464">
    <property type="protein sequence ID" value="CAP18644.2"/>
    <property type="molecule type" value="Genomic_DNA"/>
</dbReference>
<proteinExistence type="inferred from homology"/>
<dbReference type="GO" id="GO:0004222">
    <property type="term" value="F:metalloendopeptidase activity"/>
    <property type="evidence" value="ECO:0007669"/>
    <property type="project" value="InterPro"/>
</dbReference>
<dbReference type="HAMAP" id="MF_01458">
    <property type="entry name" value="FtsH"/>
    <property type="match status" value="1"/>
</dbReference>
<dbReference type="InterPro" id="IPR003593">
    <property type="entry name" value="AAA+_ATPase"/>
</dbReference>
<dbReference type="AlphaFoldDB" id="B3R0R0"/>
<dbReference type="NCBIfam" id="TIGR01241">
    <property type="entry name" value="FtsH_fam"/>
    <property type="match status" value="1"/>
</dbReference>
<keyword evidence="11 15" id="KW-1133">Transmembrane helix</keyword>
<comment type="subcellular location">
    <subcellularLocation>
        <location evidence="15">Cell membrane</location>
        <topology evidence="15">Multi-pass membrane protein</topology>
        <orientation evidence="15">Cytoplasmic side</orientation>
    </subcellularLocation>
    <subcellularLocation>
        <location evidence="1">Membrane</location>
    </subcellularLocation>
</comment>
<dbReference type="InterPro" id="IPR027417">
    <property type="entry name" value="P-loop_NTPase"/>
</dbReference>
<keyword evidence="13 15" id="KW-0472">Membrane</keyword>
<dbReference type="GO" id="GO:0005524">
    <property type="term" value="F:ATP binding"/>
    <property type="evidence" value="ECO:0007669"/>
    <property type="project" value="UniProtKB-UniRule"/>
</dbReference>
<dbReference type="Gene3D" id="1.20.58.760">
    <property type="entry name" value="Peptidase M41"/>
    <property type="match status" value="1"/>
</dbReference>
<dbReference type="PANTHER" id="PTHR23076:SF97">
    <property type="entry name" value="ATP-DEPENDENT ZINC METALLOPROTEASE YME1L1"/>
    <property type="match status" value="1"/>
</dbReference>
<name>B3R0R0_PHYMT</name>
<dbReference type="SUPFAM" id="SSF52540">
    <property type="entry name" value="P-loop containing nucleoside triphosphate hydrolases"/>
    <property type="match status" value="1"/>
</dbReference>
<evidence type="ECO:0000256" key="9">
    <source>
        <dbReference type="ARBA" id="ARBA00022833"/>
    </source>
</evidence>
<keyword evidence="3 15" id="KW-1003">Cell membrane</keyword>
<reference evidence="18 19" key="1">
    <citation type="journal article" date="2008" name="BMC Genomics">
        <title>The linear chromosome of the plant-pathogenic mycoplasma 'Candidatus Phytoplasma mali'.</title>
        <authorList>
            <person name="Kube M."/>
            <person name="Schneider B."/>
            <person name="Kuhl H."/>
            <person name="Dandekar T."/>
            <person name="Heitmann K."/>
            <person name="Migdoll A.M."/>
            <person name="Reinhardt R."/>
            <person name="Seemueller E."/>
        </authorList>
    </citation>
    <scope>NUCLEOTIDE SEQUENCE [LARGE SCALE GENOMIC DNA]</scope>
    <source>
        <strain evidence="18 19">AT</strain>
    </source>
</reference>
<dbReference type="SMART" id="SM00382">
    <property type="entry name" value="AAA"/>
    <property type="match status" value="1"/>
</dbReference>
<feature type="binding site" evidence="15">
    <location>
        <begin position="218"/>
        <end position="225"/>
    </location>
    <ligand>
        <name>ATP</name>
        <dbReference type="ChEBI" id="CHEBI:30616"/>
    </ligand>
</feature>
<dbReference type="InterPro" id="IPR003959">
    <property type="entry name" value="ATPase_AAA_core"/>
</dbReference>
<evidence type="ECO:0000256" key="7">
    <source>
        <dbReference type="ARBA" id="ARBA00022741"/>
    </source>
</evidence>
<dbReference type="CDD" id="cd19501">
    <property type="entry name" value="RecA-like_FtsH"/>
    <property type="match status" value="1"/>
</dbReference>
<feature type="binding site" evidence="15">
    <location>
        <position position="516"/>
    </location>
    <ligand>
        <name>Zn(2+)</name>
        <dbReference type="ChEBI" id="CHEBI:29105"/>
        <note>catalytic</note>
    </ligand>
</feature>
<comment type="subunit">
    <text evidence="15">Homohexamer.</text>
</comment>
<dbReference type="SUPFAM" id="SSF140990">
    <property type="entry name" value="FtsH protease domain-like"/>
    <property type="match status" value="1"/>
</dbReference>
<dbReference type="Gene3D" id="1.10.8.60">
    <property type="match status" value="1"/>
</dbReference>
<dbReference type="eggNOG" id="COG0465">
    <property type="taxonomic scope" value="Bacteria"/>
</dbReference>
<keyword evidence="5 15" id="KW-0812">Transmembrane</keyword>
<dbReference type="Pfam" id="PF01434">
    <property type="entry name" value="Peptidase_M41"/>
    <property type="match status" value="1"/>
</dbReference>
<keyword evidence="7 15" id="KW-0547">Nucleotide-binding</keyword>
<comment type="function">
    <text evidence="15">Acts as a processive, ATP-dependent zinc metallopeptidase for both cytoplasmic and membrane proteins. Plays a role in the quality control of integral membrane proteins.</text>
</comment>
<dbReference type="Proteomes" id="UP000002020">
    <property type="component" value="Chromosome"/>
</dbReference>
<organism evidence="19">
    <name type="scientific">Phytoplasma mali (strain AT)</name>
    <dbReference type="NCBI Taxonomy" id="482235"/>
    <lineage>
        <taxon>Bacteria</taxon>
        <taxon>Bacillati</taxon>
        <taxon>Mycoplasmatota</taxon>
        <taxon>Mollicutes</taxon>
        <taxon>Acholeplasmatales</taxon>
        <taxon>Acholeplasmataceae</taxon>
        <taxon>Candidatus Phytoplasma</taxon>
        <taxon>16SrX (Apple proliferation group)</taxon>
    </lineage>
</organism>
<sequence length="601" mass="68377">MLKIKNFIIWIKKKFILIILLTSFSLFLFMIFYNYQLNYYNLPKKEKEFCVLMSDIDKNKIKKIIYQKKYDLLNGDYFYIEATDKDKNETCYCKTEIMLYDKFVQLLEFKYQKNQLTEIKSQLDTNYFKTIIYLSQLINVFSSIIFIIYIVYIMNTSSVKLNSNYQIVSKQKSLFTFKDVAGNEEEKEEMTELIDFLQNPKKYEQIGASTPKGVLLEGPPGTGKTLLAKALAGEANVPFFAVSGSEFVEMYVGVGASRVRTLFKEAKLNAPCVLFIDEIDALGGKRNVSGHGSSQEKDQTLNQLLTEMDGFTKSQGIIVVAATNRVDILDPALLRPGRFDRIFKVGLPDIKAREAILKVHAQNKKLSPDIDFHQLAKQTPGMSGAQLGAVLNEASILTVRNQKDQITMIELEEAIDRVLMGPAKKSLKYDAEERKMVAYHEAGHAVIGLKLKYAQKVQKITIIPRGNAGGYNLMIPEKETFFSSKKRMLANITSYLGGRVAEELVFDDISNGSYDDFKQATRIAKLMVTKYGMSDLGVTQDSEFSDKKAIDTEIKKIVDDCHQETKNIIKQNKSLLDKIVVLLLEQETITKEEIDKLFEIK</sequence>
<evidence type="ECO:0000256" key="12">
    <source>
        <dbReference type="ARBA" id="ARBA00023049"/>
    </source>
</evidence>
<dbReference type="InterPro" id="IPR000642">
    <property type="entry name" value="Peptidase_M41"/>
</dbReference>
<dbReference type="GO" id="GO:0005886">
    <property type="term" value="C:plasma membrane"/>
    <property type="evidence" value="ECO:0007669"/>
    <property type="project" value="UniProtKB-SubCell"/>
</dbReference>
<evidence type="ECO:0000256" key="13">
    <source>
        <dbReference type="ARBA" id="ARBA00023136"/>
    </source>
</evidence>
<dbReference type="InterPro" id="IPR003960">
    <property type="entry name" value="ATPase_AAA_CS"/>
</dbReference>
<dbReference type="FunFam" id="1.10.8.60:FF:000001">
    <property type="entry name" value="ATP-dependent zinc metalloprotease FtsH"/>
    <property type="match status" value="1"/>
</dbReference>
<evidence type="ECO:0000256" key="5">
    <source>
        <dbReference type="ARBA" id="ARBA00022692"/>
    </source>
</evidence>
<dbReference type="GO" id="GO:0006508">
    <property type="term" value="P:proteolysis"/>
    <property type="evidence" value="ECO:0007669"/>
    <property type="project" value="UniProtKB-KW"/>
</dbReference>
<protein>
    <recommendedName>
        <fullName evidence="15">ATP-dependent zinc metalloprotease FtsH</fullName>
        <ecNumber evidence="15">3.4.24.-</ecNumber>
    </recommendedName>
</protein>
<dbReference type="InterPro" id="IPR041569">
    <property type="entry name" value="AAA_lid_3"/>
</dbReference>
<dbReference type="InterPro" id="IPR037219">
    <property type="entry name" value="Peptidase_M41-like"/>
</dbReference>
<dbReference type="HOGENOM" id="CLU_000688_16_2_14"/>
<dbReference type="GO" id="GO:0004176">
    <property type="term" value="F:ATP-dependent peptidase activity"/>
    <property type="evidence" value="ECO:0007669"/>
    <property type="project" value="InterPro"/>
</dbReference>
<evidence type="ECO:0000256" key="3">
    <source>
        <dbReference type="ARBA" id="ARBA00022475"/>
    </source>
</evidence>
<feature type="active site" evidence="15">
    <location>
        <position position="441"/>
    </location>
</feature>
<feature type="binding site" evidence="15">
    <location>
        <position position="444"/>
    </location>
    <ligand>
        <name>Zn(2+)</name>
        <dbReference type="ChEBI" id="CHEBI:29105"/>
        <note>catalytic</note>
    </ligand>
</feature>
<comment type="similarity">
    <text evidence="16">Belongs to the AAA ATPase family.</text>
</comment>
<dbReference type="Pfam" id="PF17862">
    <property type="entry name" value="AAA_lid_3"/>
    <property type="match status" value="1"/>
</dbReference>
<evidence type="ECO:0000256" key="4">
    <source>
        <dbReference type="ARBA" id="ARBA00022670"/>
    </source>
</evidence>
<feature type="domain" description="AAA+ ATPase" evidence="17">
    <location>
        <begin position="210"/>
        <end position="349"/>
    </location>
</feature>
<dbReference type="PANTHER" id="PTHR23076">
    <property type="entry name" value="METALLOPROTEASE M41 FTSH"/>
    <property type="match status" value="1"/>
</dbReference>
<keyword evidence="9 15" id="KW-0862">Zinc</keyword>
<keyword evidence="8 15" id="KW-0378">Hydrolase</keyword>
<evidence type="ECO:0000256" key="1">
    <source>
        <dbReference type="ARBA" id="ARBA00004370"/>
    </source>
</evidence>
<evidence type="ECO:0000256" key="8">
    <source>
        <dbReference type="ARBA" id="ARBA00022801"/>
    </source>
</evidence>
<dbReference type="InterPro" id="IPR005936">
    <property type="entry name" value="FtsH"/>
</dbReference>
<dbReference type="KEGG" id="pml:ATP_00457"/>
<dbReference type="Gene3D" id="3.40.50.300">
    <property type="entry name" value="P-loop containing nucleotide triphosphate hydrolases"/>
    <property type="match status" value="1"/>
</dbReference>
<dbReference type="STRING" id="37692.ATP_00457"/>
<dbReference type="PROSITE" id="PS00674">
    <property type="entry name" value="AAA"/>
    <property type="match status" value="1"/>
</dbReference>
<accession>B3R0R0</accession>
<evidence type="ECO:0000256" key="15">
    <source>
        <dbReference type="HAMAP-Rule" id="MF_01458"/>
    </source>
</evidence>
<dbReference type="FunFam" id="1.20.58.760:FF:000001">
    <property type="entry name" value="ATP-dependent zinc metalloprotease FtsH"/>
    <property type="match status" value="1"/>
</dbReference>
<evidence type="ECO:0000256" key="11">
    <source>
        <dbReference type="ARBA" id="ARBA00022989"/>
    </source>
</evidence>
<feature type="binding site" evidence="15">
    <location>
        <position position="440"/>
    </location>
    <ligand>
        <name>Zn(2+)</name>
        <dbReference type="ChEBI" id="CHEBI:29105"/>
        <note>catalytic</note>
    </ligand>
</feature>
<evidence type="ECO:0000256" key="10">
    <source>
        <dbReference type="ARBA" id="ARBA00022840"/>
    </source>
</evidence>
<dbReference type="GO" id="GO:0016887">
    <property type="term" value="F:ATP hydrolysis activity"/>
    <property type="evidence" value="ECO:0007669"/>
    <property type="project" value="UniProtKB-UniRule"/>
</dbReference>
<keyword evidence="10 15" id="KW-0067">ATP-binding</keyword>
<evidence type="ECO:0000256" key="14">
    <source>
        <dbReference type="ARBA" id="ARBA00061570"/>
    </source>
</evidence>